<dbReference type="EMBL" id="MN740390">
    <property type="protein sequence ID" value="QHU04054.1"/>
    <property type="molecule type" value="Genomic_DNA"/>
</dbReference>
<name>A0A6C0JK95_9ZZZZ</name>
<accession>A0A6C0JK95</accession>
<evidence type="ECO:0008006" key="2">
    <source>
        <dbReference type="Google" id="ProtNLM"/>
    </source>
</evidence>
<organism evidence="1">
    <name type="scientific">viral metagenome</name>
    <dbReference type="NCBI Taxonomy" id="1070528"/>
    <lineage>
        <taxon>unclassified sequences</taxon>
        <taxon>metagenomes</taxon>
        <taxon>organismal metagenomes</taxon>
    </lineage>
</organism>
<reference evidence="1" key="1">
    <citation type="journal article" date="2020" name="Nature">
        <title>Giant virus diversity and host interactions through global metagenomics.</title>
        <authorList>
            <person name="Schulz F."/>
            <person name="Roux S."/>
            <person name="Paez-Espino D."/>
            <person name="Jungbluth S."/>
            <person name="Walsh D.A."/>
            <person name="Denef V.J."/>
            <person name="McMahon K.D."/>
            <person name="Konstantinidis K.T."/>
            <person name="Eloe-Fadrosh E.A."/>
            <person name="Kyrpides N.C."/>
            <person name="Woyke T."/>
        </authorList>
    </citation>
    <scope>NUCLEOTIDE SEQUENCE</scope>
    <source>
        <strain evidence="1">GVMAG-M-3300027708-20</strain>
    </source>
</reference>
<protein>
    <recommendedName>
        <fullName evidence="2">DUF616 domain-containing protein</fullName>
    </recommendedName>
</protein>
<sequence>MNTKACFITAIYGNYETSCKKFIEQSIPTDFICFTDNPEIISNGWIIDTTPYHLENKSKIDTGNYINSFVNNNHSFNKAKYYKQAFQNIPRLKQYDVIIWLDGTIEIKNPKTSEWILSKIYDHKVIGWNHEWRKGILVGEVLESRQSERYSSTFWNNQEQPFQDVIAQYNAYIDDGFDNYYFKKIDPERLHYGVWITCFIAFLNNDEFVTDFLNNWYLQTLKFTTQDQIGFPYVCQKMAFSPYTLPDSEISGEEPHCKTDFYSKYEHGL</sequence>
<dbReference type="AlphaFoldDB" id="A0A6C0JK95"/>
<evidence type="ECO:0000313" key="1">
    <source>
        <dbReference type="EMBL" id="QHU04054.1"/>
    </source>
</evidence>
<proteinExistence type="predicted"/>